<dbReference type="InterPro" id="IPR036291">
    <property type="entry name" value="NAD(P)-bd_dom_sf"/>
</dbReference>
<dbReference type="Gene3D" id="3.40.50.720">
    <property type="entry name" value="NAD(P)-binding Rossmann-like Domain"/>
    <property type="match status" value="3"/>
</dbReference>
<dbReference type="FunFam" id="3.40.50.720:FF:000072">
    <property type="entry name" value="Saccharopine dehydrogenase [NADP(+), L-glutamate-forming]"/>
    <property type="match status" value="1"/>
</dbReference>
<dbReference type="InterPro" id="IPR051168">
    <property type="entry name" value="AASS"/>
</dbReference>
<evidence type="ECO:0000259" key="4">
    <source>
        <dbReference type="SMART" id="SM01003"/>
    </source>
</evidence>
<dbReference type="SUPFAM" id="SSF51735">
    <property type="entry name" value="NAD(P)-binding Rossmann-fold domains"/>
    <property type="match status" value="1"/>
</dbReference>
<keyword evidence="1" id="KW-0521">NADP</keyword>
<dbReference type="Gene3D" id="3.30.360.10">
    <property type="entry name" value="Dihydrodipicolinate Reductase, domain 2"/>
    <property type="match status" value="1"/>
</dbReference>
<name>D8Q6Z3_SCHCM</name>
<organism evidence="6">
    <name type="scientific">Schizophyllum commune (strain H4-8 / FGSC 9210)</name>
    <name type="common">Split gill fungus</name>
    <dbReference type="NCBI Taxonomy" id="578458"/>
    <lineage>
        <taxon>Eukaryota</taxon>
        <taxon>Fungi</taxon>
        <taxon>Dikarya</taxon>
        <taxon>Basidiomycota</taxon>
        <taxon>Agaricomycotina</taxon>
        <taxon>Agaricomycetes</taxon>
        <taxon>Agaricomycetidae</taxon>
        <taxon>Agaricales</taxon>
        <taxon>Schizophyllaceae</taxon>
        <taxon>Schizophyllum</taxon>
    </lineage>
</organism>
<dbReference type="Pfam" id="PF16653">
    <property type="entry name" value="Sacchrp_dh_C"/>
    <property type="match status" value="1"/>
</dbReference>
<keyword evidence="6" id="KW-1185">Reference proteome</keyword>
<dbReference type="VEuPathDB" id="FungiDB:SCHCODRAFT_02629850"/>
<dbReference type="SUPFAM" id="SSF55347">
    <property type="entry name" value="Glyceraldehyde-3-phosphate dehydrogenase-like, C-terminal domain"/>
    <property type="match status" value="1"/>
</dbReference>
<dbReference type="EMBL" id="GL377307">
    <property type="protein sequence ID" value="EFI95940.1"/>
    <property type="molecule type" value="Genomic_DNA"/>
</dbReference>
<dbReference type="InterPro" id="IPR007886">
    <property type="entry name" value="AlaDH/PNT_N"/>
</dbReference>
<evidence type="ECO:0000313" key="5">
    <source>
        <dbReference type="EMBL" id="EFI95940.1"/>
    </source>
</evidence>
<evidence type="ECO:0000256" key="3">
    <source>
        <dbReference type="ARBA" id="ARBA00023154"/>
    </source>
</evidence>
<gene>
    <name evidence="5" type="ORF">SCHCODRAFT_68324</name>
</gene>
<evidence type="ECO:0000313" key="6">
    <source>
        <dbReference type="Proteomes" id="UP000007431"/>
    </source>
</evidence>
<dbReference type="InterPro" id="IPR032095">
    <property type="entry name" value="Sacchrp_dh-like_C"/>
</dbReference>
<dbReference type="GO" id="GO:0004753">
    <property type="term" value="F:saccharopine dehydrogenase activity"/>
    <property type="evidence" value="ECO:0007669"/>
    <property type="project" value="TreeGrafter"/>
</dbReference>
<reference evidence="5 6" key="1">
    <citation type="journal article" date="2010" name="Nat. Biotechnol.">
        <title>Genome sequence of the model mushroom Schizophyllum commune.</title>
        <authorList>
            <person name="Ohm R.A."/>
            <person name="de Jong J.F."/>
            <person name="Lugones L.G."/>
            <person name="Aerts A."/>
            <person name="Kothe E."/>
            <person name="Stajich J.E."/>
            <person name="de Vries R.P."/>
            <person name="Record E."/>
            <person name="Levasseur A."/>
            <person name="Baker S.E."/>
            <person name="Bartholomew K.A."/>
            <person name="Coutinho P.M."/>
            <person name="Erdmann S."/>
            <person name="Fowler T.J."/>
            <person name="Gathman A.C."/>
            <person name="Lombard V."/>
            <person name="Henrissat B."/>
            <person name="Knabe N."/>
            <person name="Kuees U."/>
            <person name="Lilly W.W."/>
            <person name="Lindquist E."/>
            <person name="Lucas S."/>
            <person name="Magnuson J.K."/>
            <person name="Piumi F."/>
            <person name="Raudaskoski M."/>
            <person name="Salamov A."/>
            <person name="Schmutz J."/>
            <person name="Schwarze F.W.M.R."/>
            <person name="vanKuyk P.A."/>
            <person name="Horton J.S."/>
            <person name="Grigoriev I.V."/>
            <person name="Woesten H.A.B."/>
        </authorList>
    </citation>
    <scope>NUCLEOTIDE SEQUENCE [LARGE SCALE GENOMIC DNA]</scope>
    <source>
        <strain evidence="6">H4-8 / FGSC 9210</strain>
    </source>
</reference>
<dbReference type="Pfam" id="PF05222">
    <property type="entry name" value="AlaDh_PNT_N"/>
    <property type="match status" value="1"/>
</dbReference>
<sequence length="983" mass="107439">MSSLVAGLKRPLVLGIRREDPARIWERRSPLVPAHVRQLLEKHKDLKVQVQRCTRRFFTEEQYTEAGAQVVDDLSQAHIILGVKEPPLEEVFTDGVASPKDDSTASRVSLMFSHTTKGQAYNMPLLRKFLRGQNEDKHVKPATLIDYELLVNEEGKRTVGFGHFAGVAGAFEAFHSLGLSLLEKGYATPFLYSPRPQSQPTLETLKTAFHHTSTMIAENGIPQQLGPIIVGLTGSGLVSKGALSVLKDLPHDMVTVEQLPLLLQGFDAVNHKKVYIYHAHPQDYLTRQDGGPYDRSSYYESPRLYSSKFAEKASSLPSNSLWYELIFVAPYLTMLINGVGWQPGFPRLMTKEDLDKALSLARVYPGFRLQNIADISCDIGGGLEFMTQSTTLSHPTYIEHPADPTLPPVTIMSVDILPASLPFDASMHFSTVLYPYLEDIIVRYANGEARFSDAIERAVVAKDGRLTEPHAWLEEAAFASTEFSTAQSPSTTTQDHGVLRRKRVLMLGSGMVAGPAVETIASRSDVQLVVASNSAQEAQKLAAENPSVEYRIIDMADESAVAPLVAEADVVISLLPATLHPVVAEACIANKKHLVTASYISDSMRALDQRAQDVGVLLLNEIGLDPGIDHCSAMRLLDEIKSKSEQTTSFISFCGGLPAPEASNNPFKYKFSWSPRAALTAISQNPALFRLDGEVSSGAGQEVLDNHFPAFPVKNGEETLEFEGLPNRDSLQYISQYGLPEQIGTMLRGTLRYPGFFDLMKTCYKLGLLNTTETIRLEKWADLVPAAYTSIHGGAPEAVDSALAKAVTTQQAAQFLNAMKWLGIVPGAPAGTNVPLPPLPAEALSPLDAFAHLLIAKLRFLPGERDLVALTHEIRTVDASSAARTYRSTLIAYGNDRHSAMARTVGIPVALAALGVLDGRIGVRGVQGATDGSVYRPVLEGLEERGIGMKETVERVPEGGDRYAILDVFTERQGHKEKKGRRI</sequence>
<dbReference type="PANTHER" id="PTHR11133:SF22">
    <property type="entry name" value="ALPHA-AMINOADIPIC SEMIALDEHYDE SYNTHASE, MITOCHONDRIAL"/>
    <property type="match status" value="1"/>
</dbReference>
<accession>D8Q6Z3</accession>
<keyword evidence="2" id="KW-0560">Oxidoreductase</keyword>
<dbReference type="OMA" id="TPHVHDI"/>
<dbReference type="UniPathway" id="UPA00868">
    <property type="reaction ID" value="UER00835"/>
</dbReference>
<dbReference type="PANTHER" id="PTHR11133">
    <property type="entry name" value="SACCHAROPINE DEHYDROGENASE"/>
    <property type="match status" value="1"/>
</dbReference>
<dbReference type="GO" id="GO:0033512">
    <property type="term" value="P:L-lysine catabolic process to acetyl-CoA via saccharopine"/>
    <property type="evidence" value="ECO:0007669"/>
    <property type="project" value="UniProtKB-UniPathway"/>
</dbReference>
<dbReference type="SMART" id="SM01003">
    <property type="entry name" value="AlaDh_PNT_N"/>
    <property type="match status" value="1"/>
</dbReference>
<dbReference type="GO" id="GO:0005737">
    <property type="term" value="C:cytoplasm"/>
    <property type="evidence" value="ECO:0007669"/>
    <property type="project" value="TreeGrafter"/>
</dbReference>
<dbReference type="Pfam" id="PF03435">
    <property type="entry name" value="Sacchrp_dh_NADP"/>
    <property type="match status" value="1"/>
</dbReference>
<dbReference type="SUPFAM" id="SSF52283">
    <property type="entry name" value="Formate/glycerate dehydrogenase catalytic domain-like"/>
    <property type="match status" value="1"/>
</dbReference>
<evidence type="ECO:0000256" key="1">
    <source>
        <dbReference type="ARBA" id="ARBA00022857"/>
    </source>
</evidence>
<dbReference type="GO" id="GO:0019878">
    <property type="term" value="P:lysine biosynthetic process via aminoadipic acid"/>
    <property type="evidence" value="ECO:0007669"/>
    <property type="project" value="TreeGrafter"/>
</dbReference>
<feature type="domain" description="Alanine dehydrogenase/pyridine nucleotide transhydrogenase N-terminal" evidence="4">
    <location>
        <begin position="15"/>
        <end position="168"/>
    </location>
</feature>
<keyword evidence="3" id="KW-0028">Amino-acid biosynthesis</keyword>
<dbReference type="CDD" id="cd12189">
    <property type="entry name" value="LKR_SDH_like"/>
    <property type="match status" value="1"/>
</dbReference>
<proteinExistence type="predicted"/>
<evidence type="ECO:0000256" key="2">
    <source>
        <dbReference type="ARBA" id="ARBA00023002"/>
    </source>
</evidence>
<dbReference type="HOGENOM" id="CLU_005231_0_0_1"/>
<dbReference type="eggNOG" id="KOG0172">
    <property type="taxonomic scope" value="Eukaryota"/>
</dbReference>
<dbReference type="AlphaFoldDB" id="D8Q6Z3"/>
<dbReference type="Proteomes" id="UP000007431">
    <property type="component" value="Unassembled WGS sequence"/>
</dbReference>
<dbReference type="Gene3D" id="1.10.1870.10">
    <property type="entry name" value="Domain 3, Saccharopine reductase"/>
    <property type="match status" value="1"/>
</dbReference>
<dbReference type="STRING" id="578458.D8Q6Z3"/>
<protein>
    <recommendedName>
        <fullName evidence="4">Alanine dehydrogenase/pyridine nucleotide transhydrogenase N-terminal domain-containing protein</fullName>
    </recommendedName>
</protein>
<dbReference type="InParanoid" id="D8Q6Z3"/>
<keyword evidence="3" id="KW-0457">Lysine biosynthesis</keyword>
<dbReference type="InterPro" id="IPR005097">
    <property type="entry name" value="Sacchrp_dh_NADP-bd"/>
</dbReference>